<proteinExistence type="predicted"/>
<dbReference type="EMBL" id="KN834846">
    <property type="protein sequence ID" value="KIK52247.1"/>
    <property type="molecule type" value="Genomic_DNA"/>
</dbReference>
<dbReference type="OrthoDB" id="301415at2759"/>
<name>A0A0D0C322_9AGAR</name>
<dbReference type="InterPro" id="IPR004166">
    <property type="entry name" value="a-kinase_dom"/>
</dbReference>
<dbReference type="AlphaFoldDB" id="A0A0D0C322"/>
<dbReference type="SUPFAM" id="SSF56112">
    <property type="entry name" value="Protein kinase-like (PK-like)"/>
    <property type="match status" value="1"/>
</dbReference>
<evidence type="ECO:0000256" key="3">
    <source>
        <dbReference type="ARBA" id="ARBA00022777"/>
    </source>
</evidence>
<dbReference type="HOGENOM" id="CLU_145795_0_0_1"/>
<dbReference type="GO" id="GO:0005524">
    <property type="term" value="F:ATP binding"/>
    <property type="evidence" value="ECO:0007669"/>
    <property type="project" value="InterPro"/>
</dbReference>
<evidence type="ECO:0000313" key="5">
    <source>
        <dbReference type="EMBL" id="KIK52247.1"/>
    </source>
</evidence>
<accession>A0A0D0C322</accession>
<gene>
    <name evidence="5" type="ORF">GYMLUDRAFT_180369</name>
</gene>
<evidence type="ECO:0000313" key="6">
    <source>
        <dbReference type="Proteomes" id="UP000053593"/>
    </source>
</evidence>
<reference evidence="5 6" key="1">
    <citation type="submission" date="2014-04" db="EMBL/GenBank/DDBJ databases">
        <title>Evolutionary Origins and Diversification of the Mycorrhizal Mutualists.</title>
        <authorList>
            <consortium name="DOE Joint Genome Institute"/>
            <consortium name="Mycorrhizal Genomics Consortium"/>
            <person name="Kohler A."/>
            <person name="Kuo A."/>
            <person name="Nagy L.G."/>
            <person name="Floudas D."/>
            <person name="Copeland A."/>
            <person name="Barry K.W."/>
            <person name="Cichocki N."/>
            <person name="Veneault-Fourrey C."/>
            <person name="LaButti K."/>
            <person name="Lindquist E.A."/>
            <person name="Lipzen A."/>
            <person name="Lundell T."/>
            <person name="Morin E."/>
            <person name="Murat C."/>
            <person name="Riley R."/>
            <person name="Ohm R."/>
            <person name="Sun H."/>
            <person name="Tunlid A."/>
            <person name="Henrissat B."/>
            <person name="Grigoriev I.V."/>
            <person name="Hibbett D.S."/>
            <person name="Martin F."/>
        </authorList>
    </citation>
    <scope>NUCLEOTIDE SEQUENCE [LARGE SCALE GENOMIC DNA]</scope>
    <source>
        <strain evidence="5 6">FD-317 M1</strain>
    </source>
</reference>
<keyword evidence="2" id="KW-0808">Transferase</keyword>
<protein>
    <submittedName>
        <fullName evidence="5">Unplaced genomic scaffold GYMLUscaffold_98, whole genome shotgun sequence</fullName>
    </submittedName>
</protein>
<dbReference type="GO" id="GO:0004674">
    <property type="term" value="F:protein serine/threonine kinase activity"/>
    <property type="evidence" value="ECO:0007669"/>
    <property type="project" value="UniProtKB-KW"/>
</dbReference>
<feature type="domain" description="Alpha-type protein kinase" evidence="4">
    <location>
        <begin position="1"/>
        <end position="134"/>
    </location>
</feature>
<evidence type="ECO:0000259" key="4">
    <source>
        <dbReference type="PROSITE" id="PS51158"/>
    </source>
</evidence>
<organism evidence="5 6">
    <name type="scientific">Collybiopsis luxurians FD-317 M1</name>
    <dbReference type="NCBI Taxonomy" id="944289"/>
    <lineage>
        <taxon>Eukaryota</taxon>
        <taxon>Fungi</taxon>
        <taxon>Dikarya</taxon>
        <taxon>Basidiomycota</taxon>
        <taxon>Agaricomycotina</taxon>
        <taxon>Agaricomycetes</taxon>
        <taxon>Agaricomycetidae</taxon>
        <taxon>Agaricales</taxon>
        <taxon>Marasmiineae</taxon>
        <taxon>Omphalotaceae</taxon>
        <taxon>Collybiopsis</taxon>
        <taxon>Collybiopsis luxurians</taxon>
    </lineage>
</organism>
<dbReference type="PROSITE" id="PS51158">
    <property type="entry name" value="ALPHA_KINASE"/>
    <property type="match status" value="1"/>
</dbReference>
<dbReference type="Proteomes" id="UP000053593">
    <property type="component" value="Unassembled WGS sequence"/>
</dbReference>
<dbReference type="InterPro" id="IPR011009">
    <property type="entry name" value="Kinase-like_dom_sf"/>
</dbReference>
<evidence type="ECO:0000256" key="1">
    <source>
        <dbReference type="ARBA" id="ARBA00022527"/>
    </source>
</evidence>
<keyword evidence="6" id="KW-1185">Reference proteome</keyword>
<sequence length="134" mass="15719">MPTELKHKKFEAAGPSRSFLLEERITLQDGEQFKKYIHNSSPLLNLLEEESEYHICLFLCACQHFQYIKTHHMAYVSDFQGYGGLLTDVQIMTSPPSTPKERLFGHGNINEYFNKFPFEHQCNDFCLWLGLEHF</sequence>
<dbReference type="Gene3D" id="3.20.200.10">
    <property type="entry name" value="MHCK/EF2 kinase"/>
    <property type="match status" value="1"/>
</dbReference>
<evidence type="ECO:0000256" key="2">
    <source>
        <dbReference type="ARBA" id="ARBA00022679"/>
    </source>
</evidence>
<keyword evidence="3" id="KW-0418">Kinase</keyword>
<keyword evidence="1" id="KW-0723">Serine/threonine-protein kinase</keyword>
<dbReference type="Pfam" id="PF02816">
    <property type="entry name" value="Alpha_kinase"/>
    <property type="match status" value="1"/>
</dbReference>